<sequence length="366" mass="41759">MKKNLSSRLQLADMKKNRRRAGMIFLLLFVLLLAGYIWMREQLAPVTVTSSQKRVFFQVKQGESLSQVALQLEKLHLIRNASALLWYVRLFQRDMNIQAGQYALAPSMGSLRILTLLEQGQITLQVVKVTFPEGFTARQMAERLQEDGICSAKAFMQAANSSQYSEWFVRYIPNNPEVHTHLEGYLYPNTYDFYKGEPAHQIVNELLQEFGRVVTPAMYQEIIKEGQTLPAIITEASLIEKEAYLESDKPLIASVIDNRLKRGMPLQIDATLEYVLGYRQQLTVTDENAPSPYNTYLHKGLPPGPIANPGIESIEAAIHPAHTNYYYYVAKFNGTGGSYFASTYAQQLANEKKSQENYQKYMEHHQ</sequence>
<keyword evidence="5 7" id="KW-0456">Lyase</keyword>
<dbReference type="InterPro" id="IPR003770">
    <property type="entry name" value="MLTG-like"/>
</dbReference>
<feature type="transmembrane region" description="Helical" evidence="7">
    <location>
        <begin position="21"/>
        <end position="39"/>
    </location>
</feature>
<gene>
    <name evidence="7" type="primary">mltG</name>
    <name evidence="8" type="ORF">SAMN05443507_101109</name>
</gene>
<dbReference type="NCBIfam" id="TIGR00247">
    <property type="entry name" value="endolytic transglycosylase MltG"/>
    <property type="match status" value="1"/>
</dbReference>
<dbReference type="Gene3D" id="3.30.1490.480">
    <property type="entry name" value="Endolytic murein transglycosylase"/>
    <property type="match status" value="1"/>
</dbReference>
<keyword evidence="6 7" id="KW-0961">Cell wall biogenesis/degradation</keyword>
<dbReference type="HAMAP" id="MF_02065">
    <property type="entry name" value="MltG"/>
    <property type="match status" value="1"/>
</dbReference>
<keyword evidence="9" id="KW-1185">Reference proteome</keyword>
<dbReference type="STRING" id="1830138.SAMN05443507_101109"/>
<dbReference type="Proteomes" id="UP000184016">
    <property type="component" value="Unassembled WGS sequence"/>
</dbReference>
<organism evidence="8 9">
    <name type="scientific">Alicyclobacillus tolerans</name>
    <dbReference type="NCBI Taxonomy" id="90970"/>
    <lineage>
        <taxon>Bacteria</taxon>
        <taxon>Bacillati</taxon>
        <taxon>Bacillota</taxon>
        <taxon>Bacilli</taxon>
        <taxon>Bacillales</taxon>
        <taxon>Alicyclobacillaceae</taxon>
        <taxon>Alicyclobacillus</taxon>
    </lineage>
</organism>
<keyword evidence="4 7" id="KW-0472">Membrane</keyword>
<keyword evidence="3 7" id="KW-1133">Transmembrane helix</keyword>
<evidence type="ECO:0000256" key="3">
    <source>
        <dbReference type="ARBA" id="ARBA00022989"/>
    </source>
</evidence>
<dbReference type="PANTHER" id="PTHR30518">
    <property type="entry name" value="ENDOLYTIC MUREIN TRANSGLYCOSYLASE"/>
    <property type="match status" value="1"/>
</dbReference>
<dbReference type="CDD" id="cd08010">
    <property type="entry name" value="MltG_like"/>
    <property type="match status" value="1"/>
</dbReference>
<name>A0A1M6K010_9BACL</name>
<proteinExistence type="inferred from homology"/>
<reference evidence="9" key="1">
    <citation type="submission" date="2016-11" db="EMBL/GenBank/DDBJ databases">
        <authorList>
            <person name="Varghese N."/>
            <person name="Submissions S."/>
        </authorList>
    </citation>
    <scope>NUCLEOTIDE SEQUENCE [LARGE SCALE GENOMIC DNA]</scope>
    <source>
        <strain evidence="9">USBA-503</strain>
    </source>
</reference>
<comment type="function">
    <text evidence="7">Functions as a peptidoglycan terminase that cleaves nascent peptidoglycan strands endolytically to terminate their elongation.</text>
</comment>
<dbReference type="RefSeq" id="WP_083573959.1">
    <property type="nucleotide sequence ID" value="NZ_FRAF01000001.1"/>
</dbReference>
<feature type="site" description="Important for catalytic activity" evidence="7">
    <location>
        <position position="242"/>
    </location>
</feature>
<evidence type="ECO:0000256" key="2">
    <source>
        <dbReference type="ARBA" id="ARBA00022692"/>
    </source>
</evidence>
<dbReference type="GO" id="GO:0008932">
    <property type="term" value="F:lytic endotransglycosylase activity"/>
    <property type="evidence" value="ECO:0007669"/>
    <property type="project" value="UniProtKB-UniRule"/>
</dbReference>
<evidence type="ECO:0000256" key="5">
    <source>
        <dbReference type="ARBA" id="ARBA00023239"/>
    </source>
</evidence>
<dbReference type="GO" id="GO:0071555">
    <property type="term" value="P:cell wall organization"/>
    <property type="evidence" value="ECO:0007669"/>
    <property type="project" value="UniProtKB-KW"/>
</dbReference>
<dbReference type="OrthoDB" id="9814591at2"/>
<evidence type="ECO:0000256" key="6">
    <source>
        <dbReference type="ARBA" id="ARBA00023316"/>
    </source>
</evidence>
<evidence type="ECO:0000313" key="8">
    <source>
        <dbReference type="EMBL" id="SHJ52305.1"/>
    </source>
</evidence>
<evidence type="ECO:0000256" key="7">
    <source>
        <dbReference type="HAMAP-Rule" id="MF_02065"/>
    </source>
</evidence>
<dbReference type="Pfam" id="PF02618">
    <property type="entry name" value="YceG"/>
    <property type="match status" value="1"/>
</dbReference>
<comment type="subcellular location">
    <subcellularLocation>
        <location evidence="7">Cell membrane</location>
        <topology evidence="7">Single-pass membrane protein</topology>
    </subcellularLocation>
</comment>
<dbReference type="EC" id="4.2.2.29" evidence="7"/>
<comment type="similarity">
    <text evidence="7">Belongs to the transglycosylase MltG family.</text>
</comment>
<dbReference type="GO" id="GO:0009252">
    <property type="term" value="P:peptidoglycan biosynthetic process"/>
    <property type="evidence" value="ECO:0007669"/>
    <property type="project" value="UniProtKB-UniRule"/>
</dbReference>
<dbReference type="PANTHER" id="PTHR30518:SF2">
    <property type="entry name" value="ENDOLYTIC MUREIN TRANSGLYCOSYLASE"/>
    <property type="match status" value="1"/>
</dbReference>
<comment type="catalytic activity">
    <reaction evidence="7">
        <text>a peptidoglycan chain = a peptidoglycan chain with N-acetyl-1,6-anhydromuramyl-[peptide] at the reducing end + a peptidoglycan chain with N-acetylglucosamine at the non-reducing end.</text>
        <dbReference type="EC" id="4.2.2.29"/>
    </reaction>
</comment>
<dbReference type="EMBL" id="FRAF01000001">
    <property type="protein sequence ID" value="SHJ52305.1"/>
    <property type="molecule type" value="Genomic_DNA"/>
</dbReference>
<evidence type="ECO:0000256" key="4">
    <source>
        <dbReference type="ARBA" id="ARBA00023136"/>
    </source>
</evidence>
<accession>A0A1M6K010</accession>
<keyword evidence="2 7" id="KW-0812">Transmembrane</keyword>
<protein>
    <recommendedName>
        <fullName evidence="7">Endolytic murein transglycosylase</fullName>
        <ecNumber evidence="7">4.2.2.29</ecNumber>
    </recommendedName>
    <alternativeName>
        <fullName evidence="7">Peptidoglycan lytic transglycosylase</fullName>
    </alternativeName>
    <alternativeName>
        <fullName evidence="7">Peptidoglycan polymerization terminase</fullName>
    </alternativeName>
</protein>
<dbReference type="GO" id="GO:0005886">
    <property type="term" value="C:plasma membrane"/>
    <property type="evidence" value="ECO:0007669"/>
    <property type="project" value="UniProtKB-SubCell"/>
</dbReference>
<dbReference type="AlphaFoldDB" id="A0A1M6K010"/>
<evidence type="ECO:0000313" key="9">
    <source>
        <dbReference type="Proteomes" id="UP000184016"/>
    </source>
</evidence>
<keyword evidence="1 7" id="KW-1003">Cell membrane</keyword>
<evidence type="ECO:0000256" key="1">
    <source>
        <dbReference type="ARBA" id="ARBA00022475"/>
    </source>
</evidence>